<dbReference type="InterPro" id="IPR036634">
    <property type="entry name" value="PRD_sf"/>
</dbReference>
<dbReference type="Proteomes" id="UP001623661">
    <property type="component" value="Unassembled WGS sequence"/>
</dbReference>
<dbReference type="RefSeq" id="WP_406765461.1">
    <property type="nucleotide sequence ID" value="NZ_JBJHZY010000002.1"/>
</dbReference>
<dbReference type="InterPro" id="IPR011608">
    <property type="entry name" value="PRD"/>
</dbReference>
<dbReference type="Pfam" id="PF00874">
    <property type="entry name" value="PRD"/>
    <property type="match status" value="1"/>
</dbReference>
<dbReference type="EMBL" id="JBJHZY010000002">
    <property type="protein sequence ID" value="MFL0268839.1"/>
    <property type="molecule type" value="Genomic_DNA"/>
</dbReference>
<protein>
    <submittedName>
        <fullName evidence="2">PRD domain-containing protein</fullName>
    </submittedName>
</protein>
<evidence type="ECO:0000313" key="2">
    <source>
        <dbReference type="EMBL" id="MFL0268839.1"/>
    </source>
</evidence>
<sequence>MELSMRLDILKNAGQISEETYDALLRIIKMFKNKWEIELTEENGAMLITHLSIALERIKKNELVDGIEEETYKEIKNHCQYEQCKNIFKDIMKEAAIEIPINEETFIMMHLCALFESNN</sequence>
<evidence type="ECO:0000313" key="3">
    <source>
        <dbReference type="Proteomes" id="UP001623661"/>
    </source>
</evidence>
<dbReference type="Gene3D" id="1.10.1790.10">
    <property type="entry name" value="PRD domain"/>
    <property type="match status" value="1"/>
</dbReference>
<name>A0ABW8TT06_9CLOT</name>
<dbReference type="PROSITE" id="PS51372">
    <property type="entry name" value="PRD_2"/>
    <property type="match status" value="1"/>
</dbReference>
<feature type="domain" description="PRD" evidence="1">
    <location>
        <begin position="15"/>
        <end position="119"/>
    </location>
</feature>
<proteinExistence type="predicted"/>
<organism evidence="2 3">
    <name type="scientific">Candidatus Clostridium radicumherbarum</name>
    <dbReference type="NCBI Taxonomy" id="3381662"/>
    <lineage>
        <taxon>Bacteria</taxon>
        <taxon>Bacillati</taxon>
        <taxon>Bacillota</taxon>
        <taxon>Clostridia</taxon>
        <taxon>Eubacteriales</taxon>
        <taxon>Clostridiaceae</taxon>
        <taxon>Clostridium</taxon>
    </lineage>
</organism>
<accession>A0ABW8TT06</accession>
<keyword evidence="3" id="KW-1185">Reference proteome</keyword>
<reference evidence="2 3" key="1">
    <citation type="submission" date="2024-11" db="EMBL/GenBank/DDBJ databases">
        <authorList>
            <person name="Heng Y.C."/>
            <person name="Lim A.C.H."/>
            <person name="Lee J.K.Y."/>
            <person name="Kittelmann S."/>
        </authorList>
    </citation>
    <scope>NUCLEOTIDE SEQUENCE [LARGE SCALE GENOMIC DNA]</scope>
    <source>
        <strain evidence="2 3">WILCCON 0202</strain>
    </source>
</reference>
<gene>
    <name evidence="2" type="ORF">ACJDUH_12125</name>
</gene>
<comment type="caution">
    <text evidence="2">The sequence shown here is derived from an EMBL/GenBank/DDBJ whole genome shotgun (WGS) entry which is preliminary data.</text>
</comment>
<evidence type="ECO:0000259" key="1">
    <source>
        <dbReference type="PROSITE" id="PS51372"/>
    </source>
</evidence>
<dbReference type="SUPFAM" id="SSF63520">
    <property type="entry name" value="PTS-regulatory domain, PRD"/>
    <property type="match status" value="1"/>
</dbReference>